<dbReference type="STRING" id="135651.G0NY99"/>
<name>G0NY99_CAEBE</name>
<keyword evidence="2" id="KW-0812">Transmembrane</keyword>
<evidence type="ECO:0000256" key="1">
    <source>
        <dbReference type="SAM" id="MobiDB-lite"/>
    </source>
</evidence>
<dbReference type="OrthoDB" id="4713066at2759"/>
<feature type="region of interest" description="Disordered" evidence="1">
    <location>
        <begin position="1"/>
        <end position="43"/>
    </location>
</feature>
<feature type="transmembrane region" description="Helical" evidence="2">
    <location>
        <begin position="106"/>
        <end position="127"/>
    </location>
</feature>
<organism evidence="5">
    <name type="scientific">Caenorhabditis brenneri</name>
    <name type="common">Nematode worm</name>
    <dbReference type="NCBI Taxonomy" id="135651"/>
    <lineage>
        <taxon>Eukaryota</taxon>
        <taxon>Metazoa</taxon>
        <taxon>Ecdysozoa</taxon>
        <taxon>Nematoda</taxon>
        <taxon>Chromadorea</taxon>
        <taxon>Rhabditida</taxon>
        <taxon>Rhabditina</taxon>
        <taxon>Rhabditomorpha</taxon>
        <taxon>Rhabditoidea</taxon>
        <taxon>Rhabditidae</taxon>
        <taxon>Peloderinae</taxon>
        <taxon>Caenorhabditis</taxon>
    </lineage>
</organism>
<feature type="domain" description="LITAF" evidence="3">
    <location>
        <begin position="93"/>
        <end position="158"/>
    </location>
</feature>
<dbReference type="EMBL" id="GL379979">
    <property type="protein sequence ID" value="EGT40005.1"/>
    <property type="molecule type" value="Genomic_DNA"/>
</dbReference>
<keyword evidence="5" id="KW-1185">Reference proteome</keyword>
<sequence>MSQRRSNPMLYRLIRRNDGEYDPGHATPPQRADSRKKSRKMKKCESELRILMEIWLSRRRISKTSNFKEGEAIIKKDVEEGKITNEEAHTLYRNHIVSHIERVADVLPWIIFGISAFLGLFLFIIPWCFRCGSFFLEQIFDVNHSCPACKKFLGRFSRV</sequence>
<evidence type="ECO:0000313" key="5">
    <source>
        <dbReference type="Proteomes" id="UP000008068"/>
    </source>
</evidence>
<accession>G0NY99</accession>
<keyword evidence="2" id="KW-0472">Membrane</keyword>
<dbReference type="InterPro" id="IPR006629">
    <property type="entry name" value="LITAF"/>
</dbReference>
<dbReference type="SMART" id="SM00714">
    <property type="entry name" value="LITAF"/>
    <property type="match status" value="1"/>
</dbReference>
<dbReference type="AlphaFoldDB" id="G0NY99"/>
<proteinExistence type="predicted"/>
<evidence type="ECO:0000256" key="2">
    <source>
        <dbReference type="SAM" id="Phobius"/>
    </source>
</evidence>
<gene>
    <name evidence="4" type="ORF">CAEBREN_25160</name>
</gene>
<dbReference type="Pfam" id="PF10601">
    <property type="entry name" value="zf-LITAF-like"/>
    <property type="match status" value="1"/>
</dbReference>
<dbReference type="eggNOG" id="ENOG502SFNJ">
    <property type="taxonomic scope" value="Eukaryota"/>
</dbReference>
<keyword evidence="2" id="KW-1133">Transmembrane helix</keyword>
<dbReference type="InParanoid" id="G0NY99"/>
<evidence type="ECO:0000313" key="4">
    <source>
        <dbReference type="EMBL" id="EGT40005.1"/>
    </source>
</evidence>
<protein>
    <recommendedName>
        <fullName evidence="3">LITAF domain-containing protein</fullName>
    </recommendedName>
</protein>
<dbReference type="HOGENOM" id="CLU_1662343_0_0_1"/>
<dbReference type="Proteomes" id="UP000008068">
    <property type="component" value="Unassembled WGS sequence"/>
</dbReference>
<evidence type="ECO:0000259" key="3">
    <source>
        <dbReference type="SMART" id="SM00714"/>
    </source>
</evidence>
<reference evidence="5" key="1">
    <citation type="submission" date="2011-07" db="EMBL/GenBank/DDBJ databases">
        <authorList>
            <consortium name="Caenorhabditis brenneri Sequencing and Analysis Consortium"/>
            <person name="Wilson R.K."/>
        </authorList>
    </citation>
    <scope>NUCLEOTIDE SEQUENCE [LARGE SCALE GENOMIC DNA]</scope>
    <source>
        <strain evidence="5">PB2801</strain>
    </source>
</reference>